<dbReference type="AlphaFoldDB" id="A0A2T3QGS8"/>
<evidence type="ECO:0000313" key="2">
    <source>
        <dbReference type="Proteomes" id="UP000251647"/>
    </source>
</evidence>
<dbReference type="RefSeq" id="WP_005299290.1">
    <property type="nucleotide sequence ID" value="NZ_PYOG01000022.1"/>
</dbReference>
<accession>A0A2T3QGS8</accession>
<protein>
    <submittedName>
        <fullName evidence="1">Phage P2 baseplate assembly protein gpV</fullName>
    </submittedName>
</protein>
<dbReference type="OrthoDB" id="4931325at2"/>
<proteinExistence type="predicted"/>
<reference evidence="1 2" key="1">
    <citation type="submission" date="2018-06" db="EMBL/GenBank/DDBJ databases">
        <authorList>
            <consortium name="Pathogen Informatics"/>
            <person name="Doyle S."/>
        </authorList>
    </citation>
    <scope>NUCLEOTIDE SEQUENCE [LARGE SCALE GENOMIC DNA]</scope>
    <source>
        <strain evidence="1 2">NCTC11647</strain>
    </source>
</reference>
<organism evidence="1 2">
    <name type="scientific">Photobacterium damselae</name>
    <dbReference type="NCBI Taxonomy" id="38293"/>
    <lineage>
        <taxon>Bacteria</taxon>
        <taxon>Pseudomonadati</taxon>
        <taxon>Pseudomonadota</taxon>
        <taxon>Gammaproteobacteria</taxon>
        <taxon>Vibrionales</taxon>
        <taxon>Vibrionaceae</taxon>
        <taxon>Photobacterium</taxon>
    </lineage>
</organism>
<sequence length="194" mass="21437">MLRQLVERIRSLEKEMVALREETEENRRSSCNIIRLGIVDSASEKTVDVVSGDNKATRIPFFVHCAGRVTHYRRPSAGEQCILINLGSGDNLNNSVALMGLPSTQYPCPTTEENQVMTDYGNGMTELYDLDKGSLKVAYPGGVLLKADIVQEGNLSVSGEVSDGVRSMRDDREIYNSHVHPHGEPNTGNTEQKQ</sequence>
<evidence type="ECO:0000313" key="1">
    <source>
        <dbReference type="EMBL" id="SPY28277.1"/>
    </source>
</evidence>
<dbReference type="Proteomes" id="UP000251647">
    <property type="component" value="Unassembled WGS sequence"/>
</dbReference>
<gene>
    <name evidence="1" type="ORF">NCTC11647_01366</name>
</gene>
<dbReference type="Gene3D" id="2.40.50.230">
    <property type="entry name" value="Gp5 N-terminal domain"/>
    <property type="match status" value="1"/>
</dbReference>
<name>A0A2T3QGS8_PHODM</name>
<dbReference type="InterPro" id="IPR037026">
    <property type="entry name" value="Vgr_OB-fold_dom_sf"/>
</dbReference>
<dbReference type="EMBL" id="UATL01000001">
    <property type="protein sequence ID" value="SPY28277.1"/>
    <property type="molecule type" value="Genomic_DNA"/>
</dbReference>